<keyword evidence="3" id="KW-0274">FAD</keyword>
<dbReference type="RefSeq" id="WP_013052996.1">
    <property type="nucleotide sequence ID" value="NC_014012.1"/>
</dbReference>
<evidence type="ECO:0000256" key="1">
    <source>
        <dbReference type="ARBA" id="ARBA00001974"/>
    </source>
</evidence>
<dbReference type="GO" id="GO:0047545">
    <property type="term" value="F:(S)-2-hydroxyglutarate dehydrogenase activity"/>
    <property type="evidence" value="ECO:0007669"/>
    <property type="project" value="TreeGrafter"/>
</dbReference>
<keyword evidence="2" id="KW-0285">Flavoprotein</keyword>
<keyword evidence="8" id="KW-1185">Reference proteome</keyword>
<protein>
    <submittedName>
        <fullName evidence="7">FAD dependent oxidoreductase family</fullName>
    </submittedName>
</protein>
<evidence type="ECO:0000256" key="3">
    <source>
        <dbReference type="ARBA" id="ARBA00022827"/>
    </source>
</evidence>
<organism evidence="7 8">
    <name type="scientific">Shewanella violacea (strain JCM 10179 / CIP 106290 / LMG 19151 / DSS12)</name>
    <dbReference type="NCBI Taxonomy" id="637905"/>
    <lineage>
        <taxon>Bacteria</taxon>
        <taxon>Pseudomonadati</taxon>
        <taxon>Pseudomonadota</taxon>
        <taxon>Gammaproteobacteria</taxon>
        <taxon>Alteromonadales</taxon>
        <taxon>Shewanellaceae</taxon>
        <taxon>Shewanella</taxon>
    </lineage>
</organism>
<evidence type="ECO:0000313" key="8">
    <source>
        <dbReference type="Proteomes" id="UP000002350"/>
    </source>
</evidence>
<dbReference type="AlphaFoldDB" id="D4ZCF8"/>
<dbReference type="InterPro" id="IPR036188">
    <property type="entry name" value="FAD/NAD-bd_sf"/>
</dbReference>
<dbReference type="eggNOG" id="COG0579">
    <property type="taxonomic scope" value="Bacteria"/>
</dbReference>
<dbReference type="Gene3D" id="3.50.50.60">
    <property type="entry name" value="FAD/NAD(P)-binding domain"/>
    <property type="match status" value="1"/>
</dbReference>
<feature type="domain" description="FAD dependent oxidoreductase" evidence="6">
    <location>
        <begin position="5"/>
        <end position="368"/>
    </location>
</feature>
<dbReference type="PANTHER" id="PTHR43104">
    <property type="entry name" value="L-2-HYDROXYGLUTARATE DEHYDROGENASE, MITOCHONDRIAL"/>
    <property type="match status" value="1"/>
</dbReference>
<comment type="similarity">
    <text evidence="5">Belongs to the L2HGDH family.</text>
</comment>
<evidence type="ECO:0000256" key="2">
    <source>
        <dbReference type="ARBA" id="ARBA00022630"/>
    </source>
</evidence>
<evidence type="ECO:0000313" key="7">
    <source>
        <dbReference type="EMBL" id="BAJ03703.1"/>
    </source>
</evidence>
<dbReference type="Gene3D" id="3.30.9.10">
    <property type="entry name" value="D-Amino Acid Oxidase, subunit A, domain 2"/>
    <property type="match status" value="1"/>
</dbReference>
<dbReference type="HOGENOM" id="CLU_024775_1_1_6"/>
<evidence type="ECO:0000259" key="6">
    <source>
        <dbReference type="Pfam" id="PF01266"/>
    </source>
</evidence>
<dbReference type="KEGG" id="svo:SVI_3732"/>
<dbReference type="InterPro" id="IPR006076">
    <property type="entry name" value="FAD-dep_OxRdtase"/>
</dbReference>
<reference evidence="8" key="1">
    <citation type="journal article" date="2010" name="Mol. Biosyst.">
        <title>Complete genome sequence and comparative analysis of Shewanella violacea, a psychrophilic and piezophilic bacterium from deep sea floor sediments.</title>
        <authorList>
            <person name="Aono E."/>
            <person name="Baba T."/>
            <person name="Ara T."/>
            <person name="Nishi T."/>
            <person name="Nakamichi T."/>
            <person name="Inamoto E."/>
            <person name="Toyonaga H."/>
            <person name="Hasegawa M."/>
            <person name="Takai Y."/>
            <person name="Okumura Y."/>
            <person name="Baba M."/>
            <person name="Tomita M."/>
            <person name="Kato C."/>
            <person name="Oshima T."/>
            <person name="Nakasone K."/>
            <person name="Mori H."/>
        </authorList>
    </citation>
    <scope>NUCLEOTIDE SEQUENCE [LARGE SCALE GENOMIC DNA]</scope>
    <source>
        <strain evidence="8">JCM 10179 / CIP 106290 / LMG 19151 / DSS12</strain>
    </source>
</reference>
<dbReference type="SUPFAM" id="SSF51905">
    <property type="entry name" value="FAD/NAD(P)-binding domain"/>
    <property type="match status" value="1"/>
</dbReference>
<evidence type="ECO:0000256" key="4">
    <source>
        <dbReference type="ARBA" id="ARBA00023002"/>
    </source>
</evidence>
<keyword evidence="4" id="KW-0560">Oxidoreductase</keyword>
<gene>
    <name evidence="7" type="ordered locus">SVI_3732</name>
</gene>
<dbReference type="STRING" id="637905.SVI_3732"/>
<accession>D4ZCF8</accession>
<dbReference type="PANTHER" id="PTHR43104:SF4">
    <property type="entry name" value="L-2-HYDROXYGLUTARATE DEHYDROGENASE, MITOCHONDRIAL"/>
    <property type="match status" value="1"/>
</dbReference>
<dbReference type="Pfam" id="PF01266">
    <property type="entry name" value="DAO"/>
    <property type="match status" value="1"/>
</dbReference>
<dbReference type="OrthoDB" id="9801699at2"/>
<evidence type="ECO:0000256" key="5">
    <source>
        <dbReference type="ARBA" id="ARBA00037941"/>
    </source>
</evidence>
<comment type="cofactor">
    <cofactor evidence="1">
        <name>FAD</name>
        <dbReference type="ChEBI" id="CHEBI:57692"/>
    </cofactor>
</comment>
<dbReference type="Proteomes" id="UP000002350">
    <property type="component" value="Chromosome"/>
</dbReference>
<proteinExistence type="inferred from homology"/>
<name>D4ZCF8_SHEVD</name>
<sequence>MEKVDAVIIGAGVVGLAIGARLSPRLSNIIIIDQNERFGEEISSRNSEVIHGGLYYPQPSLKAKLCVEGKAELYQYCLKRNIPFRRLGKLILAQNSTQEAYLERLLVKAKINGVDDLIWQSSRDLHHFSTELKASSALLSPSTGIIDSHRYMQSLLADSEQNGATFVARTRFIGAETTAKGFIIRLDIGGEQMTLRSRLLINSAGLYATDVAHKIDGLGKGSIPELHWCKGHYFSYGGKNPFSKLVYPVPETNITGLGIHATLDMGGQLKFGPDTQYISRSAIPDYSLDSSLKPKFLEAIRRYFPGIEGDKLQPSYSGIRPKLQGPDKRFADFRIDGCAAHGVKGLVNLFGIESPGLTASLAIAKHLAVGLEIES</sequence>
<dbReference type="EMBL" id="AP011177">
    <property type="protein sequence ID" value="BAJ03703.1"/>
    <property type="molecule type" value="Genomic_DNA"/>
</dbReference>